<feature type="region of interest" description="Disordered" evidence="1">
    <location>
        <begin position="71"/>
        <end position="95"/>
    </location>
</feature>
<dbReference type="InterPro" id="IPR039292">
    <property type="entry name" value="SICKLE"/>
</dbReference>
<accession>A0AA41RNB4</accession>
<feature type="region of interest" description="Disordered" evidence="1">
    <location>
        <begin position="1"/>
        <end position="21"/>
    </location>
</feature>
<evidence type="ECO:0000313" key="2">
    <source>
        <dbReference type="EMBL" id="MCL7023484.1"/>
    </source>
</evidence>
<evidence type="ECO:0000313" key="3">
    <source>
        <dbReference type="EMBL" id="MCL7047486.1"/>
    </source>
</evidence>
<sequence>MEEANYCSEASCHNASSSTSMSTTINLANPLVDQSSVVPQRPTGTTRKFDNYMDPMAAAFSEHRRPNNFYPIPPPSHQRPRRTFESTPPDSWISPITPPFRGPPPGAWNGPGGGLYGFPYNSNFGGYRGTGPGHGGSTSWRSPVAPPFHGNRGPPPGAWNRPGPPPGAWHRPGGAGGHGFPSNSSFGGYRGTGSRRGVSNPGPRPSRTPYQRRGSNYTLNNRSNPGSRQGGGGGRNVWMSAKERPEMFYNKSMVEDPWKNH</sequence>
<dbReference type="EMBL" id="JAJJMA010293389">
    <property type="protein sequence ID" value="MCL7047486.1"/>
    <property type="molecule type" value="Genomic_DNA"/>
</dbReference>
<feature type="region of interest" description="Disordered" evidence="1">
    <location>
        <begin position="129"/>
        <end position="239"/>
    </location>
</feature>
<dbReference type="EMBL" id="JAJJMA010022703">
    <property type="protein sequence ID" value="MCL7023484.1"/>
    <property type="molecule type" value="Genomic_DNA"/>
</dbReference>
<comment type="caution">
    <text evidence="2">The sequence shown here is derived from an EMBL/GenBank/DDBJ whole genome shotgun (WGS) entry which is preliminary data.</text>
</comment>
<feature type="compositionally biased region" description="Polar residues" evidence="1">
    <location>
        <begin position="11"/>
        <end position="21"/>
    </location>
</feature>
<evidence type="ECO:0000256" key="1">
    <source>
        <dbReference type="SAM" id="MobiDB-lite"/>
    </source>
</evidence>
<feature type="compositionally biased region" description="Pro residues" evidence="1">
    <location>
        <begin position="153"/>
        <end position="167"/>
    </location>
</feature>
<proteinExistence type="predicted"/>
<protein>
    <submittedName>
        <fullName evidence="2">Uncharacterized protein</fullName>
    </submittedName>
</protein>
<keyword evidence="4" id="KW-1185">Reference proteome</keyword>
<reference evidence="2" key="1">
    <citation type="submission" date="2022-03" db="EMBL/GenBank/DDBJ databases">
        <title>A functionally conserved STORR gene fusion in Papaver species that diverged 16.8 million years ago.</title>
        <authorList>
            <person name="Catania T."/>
        </authorList>
    </citation>
    <scope>NUCLEOTIDE SEQUENCE</scope>
    <source>
        <strain evidence="2">S-191538</strain>
    </source>
</reference>
<gene>
    <name evidence="2" type="ORF">MKW94_010276</name>
    <name evidence="3" type="ORF">MKW94_019199</name>
</gene>
<dbReference type="Proteomes" id="UP001177140">
    <property type="component" value="Unassembled WGS sequence"/>
</dbReference>
<dbReference type="PANTHER" id="PTHR36054">
    <property type="entry name" value="PROTEIN SICKLE"/>
    <property type="match status" value="1"/>
</dbReference>
<organism evidence="2 4">
    <name type="scientific">Papaver nudicaule</name>
    <name type="common">Iceland poppy</name>
    <dbReference type="NCBI Taxonomy" id="74823"/>
    <lineage>
        <taxon>Eukaryota</taxon>
        <taxon>Viridiplantae</taxon>
        <taxon>Streptophyta</taxon>
        <taxon>Embryophyta</taxon>
        <taxon>Tracheophyta</taxon>
        <taxon>Spermatophyta</taxon>
        <taxon>Magnoliopsida</taxon>
        <taxon>Ranunculales</taxon>
        <taxon>Papaveraceae</taxon>
        <taxon>Papaveroideae</taxon>
        <taxon>Papaver</taxon>
    </lineage>
</organism>
<dbReference type="PANTHER" id="PTHR36054:SF2">
    <property type="entry name" value="PROTEIN SICKLE"/>
    <property type="match status" value="1"/>
</dbReference>
<name>A0AA41RNB4_PAPNU</name>
<dbReference type="AlphaFoldDB" id="A0AA41RNB4"/>
<dbReference type="GO" id="GO:0000398">
    <property type="term" value="P:mRNA splicing, via spliceosome"/>
    <property type="evidence" value="ECO:0007669"/>
    <property type="project" value="InterPro"/>
</dbReference>
<evidence type="ECO:0000313" key="4">
    <source>
        <dbReference type="Proteomes" id="UP001177140"/>
    </source>
</evidence>
<dbReference type="GO" id="GO:0035196">
    <property type="term" value="P:miRNA processing"/>
    <property type="evidence" value="ECO:0007669"/>
    <property type="project" value="InterPro"/>
</dbReference>